<reference evidence="2" key="1">
    <citation type="submission" date="2022-12" db="EMBL/GenBank/DDBJ databases">
        <title>Genome assemblies of Blomia tropicalis.</title>
        <authorList>
            <person name="Cui Y."/>
        </authorList>
    </citation>
    <scope>NUCLEOTIDE SEQUENCE</scope>
    <source>
        <tissue evidence="2">Adult mites</tissue>
    </source>
</reference>
<name>A0A9Q0MCJ9_BLOTA</name>
<sequence>MIKCDWFNPFYIGIGILHAHPPILHWDQSAPPPPPPPQLSGSTNQSPGHPLHQHPLSRQPSLSSGPLLPSYTPTVGGGGVGGDVSPPPPPLLYHNGGCGGVGGGGVMANQPGVPSMMTPSMQQQQQQQHTHPLSMNHHQMNQTNQSNNLNHNPLAHHVHHHHHTHGPIGTTKFDYFVEANTGQAIMQSHSQSALNLSSNNQTTPTSITPPSSVTFIESLYHNQMSPHFNFCTWDANLNNKNIDLESLYQDMISYAIQSDNKTDIEVMYRLCQVTYLCTLNLTKTTEIKAKTIESFEYGENAVKLNGKHFDSNLWLACAAGKLSLIETDSKKKSHNISVFLNSLNICIDLAPTNYLVLFMEARLQLALHTLSDVEREMINCAHLNLPPLNLGLAETKIRKSIEYKGNFIDAFITLVYILLQAKRFDDALNVAEKGLSIERLNERITRSDELVASELEKIKSTIKERK</sequence>
<organism evidence="2 3">
    <name type="scientific">Blomia tropicalis</name>
    <name type="common">Mite</name>
    <dbReference type="NCBI Taxonomy" id="40697"/>
    <lineage>
        <taxon>Eukaryota</taxon>
        <taxon>Metazoa</taxon>
        <taxon>Ecdysozoa</taxon>
        <taxon>Arthropoda</taxon>
        <taxon>Chelicerata</taxon>
        <taxon>Arachnida</taxon>
        <taxon>Acari</taxon>
        <taxon>Acariformes</taxon>
        <taxon>Sarcoptiformes</taxon>
        <taxon>Astigmata</taxon>
        <taxon>Glycyphagoidea</taxon>
        <taxon>Echimyopodidae</taxon>
        <taxon>Blomia</taxon>
    </lineage>
</organism>
<dbReference type="Gene3D" id="1.25.40.10">
    <property type="entry name" value="Tetratricopeptide repeat domain"/>
    <property type="match status" value="1"/>
</dbReference>
<protein>
    <submittedName>
        <fullName evidence="2">Uncharacterized protein</fullName>
    </submittedName>
</protein>
<dbReference type="AlphaFoldDB" id="A0A9Q0MCJ9"/>
<comment type="caution">
    <text evidence="2">The sequence shown here is derived from an EMBL/GenBank/DDBJ whole genome shotgun (WGS) entry which is preliminary data.</text>
</comment>
<feature type="compositionally biased region" description="Low complexity" evidence="1">
    <location>
        <begin position="56"/>
        <end position="74"/>
    </location>
</feature>
<gene>
    <name evidence="2" type="ORF">RDWZM_000307</name>
</gene>
<evidence type="ECO:0000313" key="2">
    <source>
        <dbReference type="EMBL" id="KAJ6221762.1"/>
    </source>
</evidence>
<evidence type="ECO:0000313" key="3">
    <source>
        <dbReference type="Proteomes" id="UP001142055"/>
    </source>
</evidence>
<evidence type="ECO:0000256" key="1">
    <source>
        <dbReference type="SAM" id="MobiDB-lite"/>
    </source>
</evidence>
<dbReference type="EMBL" id="JAPWDV010000001">
    <property type="protein sequence ID" value="KAJ6221762.1"/>
    <property type="molecule type" value="Genomic_DNA"/>
</dbReference>
<accession>A0A9Q0MCJ9</accession>
<dbReference type="SUPFAM" id="SSF48452">
    <property type="entry name" value="TPR-like"/>
    <property type="match status" value="1"/>
</dbReference>
<feature type="region of interest" description="Disordered" evidence="1">
    <location>
        <begin position="26"/>
        <end position="96"/>
    </location>
</feature>
<dbReference type="InterPro" id="IPR011990">
    <property type="entry name" value="TPR-like_helical_dom_sf"/>
</dbReference>
<keyword evidence="3" id="KW-1185">Reference proteome</keyword>
<proteinExistence type="predicted"/>
<dbReference type="Proteomes" id="UP001142055">
    <property type="component" value="Chromosome 1"/>
</dbReference>